<reference evidence="14 15" key="2">
    <citation type="journal article" date="2018" name="Annu Rev Anim Biosci">
        <title>Bat Biology, Genomes, and the Bat1K Project: To Generate Chromosome-Level Genomes for All Living Bat Species.</title>
        <authorList>
            <person name="Teeling E.C."/>
            <person name="Vernes S.C."/>
            <person name="Davalos L.M."/>
            <person name="Ray D.A."/>
            <person name="Gilbert M.T.P."/>
            <person name="Myers E."/>
        </authorList>
    </citation>
    <scope>NUCLEOTIDE SEQUENCE</scope>
</reference>
<evidence type="ECO:0000256" key="10">
    <source>
        <dbReference type="ARBA" id="ARBA00047761"/>
    </source>
</evidence>
<evidence type="ECO:0000256" key="8">
    <source>
        <dbReference type="ARBA" id="ARBA00023128"/>
    </source>
</evidence>
<comment type="subcellular location">
    <subcellularLocation>
        <location evidence="1">Cytoplasm</location>
    </subcellularLocation>
    <subcellularLocation>
        <location evidence="2">Mitochondrion inner membrane</location>
        <topology evidence="2">Peripheral membrane protein</topology>
    </subcellularLocation>
</comment>
<evidence type="ECO:0000256" key="4">
    <source>
        <dbReference type="ARBA" id="ARBA00022490"/>
    </source>
</evidence>
<evidence type="ECO:0000256" key="6">
    <source>
        <dbReference type="ARBA" id="ARBA00022801"/>
    </source>
</evidence>
<dbReference type="Pfam" id="PF00782">
    <property type="entry name" value="DSPc"/>
    <property type="match status" value="1"/>
</dbReference>
<dbReference type="InterPro" id="IPR000387">
    <property type="entry name" value="Tyr_Pase_dom"/>
</dbReference>
<evidence type="ECO:0000313" key="14">
    <source>
        <dbReference type="Ensembl" id="ENSRFEP00010003701.1"/>
    </source>
</evidence>
<dbReference type="GO" id="GO:0004722">
    <property type="term" value="F:protein serine/threonine phosphatase activity"/>
    <property type="evidence" value="ECO:0007669"/>
    <property type="project" value="UniProtKB-EC"/>
</dbReference>
<dbReference type="FunCoup" id="A0A671DS08">
    <property type="interactions" value="279"/>
</dbReference>
<dbReference type="AlphaFoldDB" id="A0A671DS08"/>
<dbReference type="InParanoid" id="A0A671DS08"/>
<dbReference type="PROSITE" id="PS50056">
    <property type="entry name" value="TYR_PHOSPHATASE_2"/>
    <property type="match status" value="1"/>
</dbReference>
<evidence type="ECO:0000256" key="7">
    <source>
        <dbReference type="ARBA" id="ARBA00022912"/>
    </source>
</evidence>
<keyword evidence="7" id="KW-0904">Protein phosphatase</keyword>
<comment type="similarity">
    <text evidence="3">Belongs to the protein-tyrosine phosphatase family. Non-receptor class dual specificity subfamily.</text>
</comment>
<dbReference type="SMART" id="SM00195">
    <property type="entry name" value="DSPc"/>
    <property type="match status" value="1"/>
</dbReference>
<evidence type="ECO:0000256" key="1">
    <source>
        <dbReference type="ARBA" id="ARBA00004496"/>
    </source>
</evidence>
<feature type="domain" description="Tyrosine-protein phosphatase" evidence="12">
    <location>
        <begin position="21"/>
        <end position="162"/>
    </location>
</feature>
<keyword evidence="9" id="KW-0472">Membrane</keyword>
<organism evidence="14 15">
    <name type="scientific">Rhinolophus ferrumequinum</name>
    <name type="common">Greater horseshoe bat</name>
    <dbReference type="NCBI Taxonomy" id="59479"/>
    <lineage>
        <taxon>Eukaryota</taxon>
        <taxon>Metazoa</taxon>
        <taxon>Chordata</taxon>
        <taxon>Craniata</taxon>
        <taxon>Vertebrata</taxon>
        <taxon>Euteleostomi</taxon>
        <taxon>Mammalia</taxon>
        <taxon>Eutheria</taxon>
        <taxon>Laurasiatheria</taxon>
        <taxon>Chiroptera</taxon>
        <taxon>Yinpterochiroptera</taxon>
        <taxon>Rhinolophoidea</taxon>
        <taxon>Rhinolophidae</taxon>
        <taxon>Rhinolophinae</taxon>
        <taxon>Rhinolophus</taxon>
    </lineage>
</organism>
<dbReference type="SUPFAM" id="SSF52799">
    <property type="entry name" value="(Phosphotyrosine protein) phosphatases II"/>
    <property type="match status" value="1"/>
</dbReference>
<dbReference type="GO" id="GO:0005743">
    <property type="term" value="C:mitochondrial inner membrane"/>
    <property type="evidence" value="ECO:0007669"/>
    <property type="project" value="UniProtKB-SubCell"/>
</dbReference>
<feature type="domain" description="Tyrosine specific protein phosphatases" evidence="13">
    <location>
        <begin position="82"/>
        <end position="132"/>
    </location>
</feature>
<dbReference type="Proteomes" id="UP000472240">
    <property type="component" value="Chromosome 1"/>
</dbReference>
<dbReference type="Ensembl" id="ENSRFET00010004056.1">
    <property type="protein sequence ID" value="ENSRFEP00010003701.1"/>
    <property type="gene ID" value="ENSRFEG00010002601.1"/>
</dbReference>
<reference evidence="14" key="4">
    <citation type="submission" date="2025-08" db="UniProtKB">
        <authorList>
            <consortium name="Ensembl"/>
        </authorList>
    </citation>
    <scope>IDENTIFICATION</scope>
</reference>
<gene>
    <name evidence="14" type="primary">DUSP21</name>
</gene>
<keyword evidence="4" id="KW-0963">Cytoplasm</keyword>
<dbReference type="PANTHER" id="PTHR46495">
    <property type="entry name" value="DUAL SPECIFICITY PROTEIN PHOSPHATASE 21"/>
    <property type="match status" value="1"/>
</dbReference>
<dbReference type="PANTHER" id="PTHR46495:SF1">
    <property type="entry name" value="DUAL SPECIFICITY PHOSPHATASE 21"/>
    <property type="match status" value="1"/>
</dbReference>
<dbReference type="InterPro" id="IPR020422">
    <property type="entry name" value="TYR_PHOSPHATASE_DUAL_dom"/>
</dbReference>
<dbReference type="InterPro" id="IPR000340">
    <property type="entry name" value="Dual-sp_phosphatase_cat-dom"/>
</dbReference>
<dbReference type="Gene3D" id="3.90.190.10">
    <property type="entry name" value="Protein tyrosine phosphatase superfamily"/>
    <property type="match status" value="1"/>
</dbReference>
<dbReference type="InterPro" id="IPR029021">
    <property type="entry name" value="Prot-tyrosine_phosphatase-like"/>
</dbReference>
<dbReference type="PRINTS" id="PR01910">
    <property type="entry name" value="ADSPHPHTASEB"/>
</dbReference>
<evidence type="ECO:0000256" key="11">
    <source>
        <dbReference type="ARBA" id="ARBA00048336"/>
    </source>
</evidence>
<keyword evidence="8" id="KW-0496">Mitochondrion</keyword>
<evidence type="ECO:0000259" key="13">
    <source>
        <dbReference type="PROSITE" id="PS50056"/>
    </source>
</evidence>
<evidence type="ECO:0000256" key="9">
    <source>
        <dbReference type="ARBA" id="ARBA00023136"/>
    </source>
</evidence>
<reference evidence="15" key="3">
    <citation type="submission" date="2018-12" db="EMBL/GenBank/DDBJ databases">
        <title>G10K-VGP greater horseshoe bat female genome, primary haplotype.</title>
        <authorList>
            <person name="Teeling E."/>
            <person name="Myers G."/>
            <person name="Vernes S."/>
            <person name="Pippel M."/>
            <person name="Winkler S."/>
            <person name="Fedrigo O."/>
            <person name="Rhie A."/>
            <person name="Koren S."/>
            <person name="Phillippy A."/>
            <person name="Lewin H."/>
            <person name="Damas J."/>
            <person name="Howe K."/>
            <person name="Mountcastle J."/>
            <person name="Jarvis E.D."/>
        </authorList>
    </citation>
    <scope>NUCLEOTIDE SEQUENCE [LARGE SCALE GENOMIC DNA]</scope>
</reference>
<evidence type="ECO:0000313" key="15">
    <source>
        <dbReference type="Proteomes" id="UP000472240"/>
    </source>
</evidence>
<comment type="catalytic activity">
    <reaction evidence="10">
        <text>O-phospho-L-seryl-[protein] + H2O = L-seryl-[protein] + phosphate</text>
        <dbReference type="Rhea" id="RHEA:20629"/>
        <dbReference type="Rhea" id="RHEA-COMP:9863"/>
        <dbReference type="Rhea" id="RHEA-COMP:11604"/>
        <dbReference type="ChEBI" id="CHEBI:15377"/>
        <dbReference type="ChEBI" id="CHEBI:29999"/>
        <dbReference type="ChEBI" id="CHEBI:43474"/>
        <dbReference type="ChEBI" id="CHEBI:83421"/>
        <dbReference type="EC" id="3.1.3.16"/>
    </reaction>
</comment>
<evidence type="ECO:0000256" key="2">
    <source>
        <dbReference type="ARBA" id="ARBA00004637"/>
    </source>
</evidence>
<comment type="catalytic activity">
    <reaction evidence="11">
        <text>O-phospho-L-threonyl-[protein] + H2O = L-threonyl-[protein] + phosphate</text>
        <dbReference type="Rhea" id="RHEA:47004"/>
        <dbReference type="Rhea" id="RHEA-COMP:11060"/>
        <dbReference type="Rhea" id="RHEA-COMP:11605"/>
        <dbReference type="ChEBI" id="CHEBI:15377"/>
        <dbReference type="ChEBI" id="CHEBI:30013"/>
        <dbReference type="ChEBI" id="CHEBI:43474"/>
        <dbReference type="ChEBI" id="CHEBI:61977"/>
        <dbReference type="EC" id="3.1.3.16"/>
    </reaction>
</comment>
<keyword evidence="6" id="KW-0378">Hydrolase</keyword>
<evidence type="ECO:0000256" key="5">
    <source>
        <dbReference type="ARBA" id="ARBA00022792"/>
    </source>
</evidence>
<proteinExistence type="inferred from homology"/>
<dbReference type="PRINTS" id="PR01908">
    <property type="entry name" value="ADSPHPHTASE"/>
</dbReference>
<keyword evidence="5" id="KW-0999">Mitochondrion inner membrane</keyword>
<dbReference type="FunFam" id="3.90.190.10:FF:000049">
    <property type="entry name" value="Dual specificity protein phosphatase 14"/>
    <property type="match status" value="1"/>
</dbReference>
<dbReference type="GO" id="GO:0017017">
    <property type="term" value="F:MAP kinase tyrosine/serine/threonine phosphatase activity"/>
    <property type="evidence" value="ECO:0007669"/>
    <property type="project" value="InterPro"/>
</dbReference>
<sequence>MTTRPHPFSAVAVQQPFFIHGLSQITNNLYISNSEASNNKLMLSNNCITTVINVSIEVTNTFYENIQYLKVPVADSPSGRLYDFFDPITDYIHSVEMKQGRTLLHCATGVSPSATLCLAFLMKYHNMSLLEAHTWTKLCHPIIRPNNGFWEQLIQYEFKLFNKNTVNMINSPVGMIPDIYEKEFFSMRPST</sequence>
<reference evidence="14" key="5">
    <citation type="submission" date="2025-09" db="UniProtKB">
        <authorList>
            <consortium name="Ensembl"/>
        </authorList>
    </citation>
    <scope>IDENTIFICATION</scope>
</reference>
<evidence type="ECO:0000256" key="3">
    <source>
        <dbReference type="ARBA" id="ARBA00008601"/>
    </source>
</evidence>
<name>A0A671DS08_RHIFE</name>
<dbReference type="GeneTree" id="ENSGT00940000161186"/>
<protein>
    <submittedName>
        <fullName evidence="14">Uncharacterized protein</fullName>
    </submittedName>
</protein>
<dbReference type="OMA" id="VEMIYFA"/>
<accession>A0A671DS08</accession>
<dbReference type="InterPro" id="IPR020420">
    <property type="entry name" value="Atypical_DUSP_subfamB"/>
</dbReference>
<dbReference type="GO" id="GO:0004725">
    <property type="term" value="F:protein tyrosine phosphatase activity"/>
    <property type="evidence" value="ECO:0007669"/>
    <property type="project" value="TreeGrafter"/>
</dbReference>
<dbReference type="PROSITE" id="PS50054">
    <property type="entry name" value="TYR_PHOSPHATASE_DUAL"/>
    <property type="match status" value="1"/>
</dbReference>
<keyword evidence="15" id="KW-1185">Reference proteome</keyword>
<reference evidence="14 15" key="1">
    <citation type="journal article" date="2015" name="Annu Rev Anim Biosci">
        <title>The Genome 10K Project: a way forward.</title>
        <authorList>
            <person name="Koepfli K.P."/>
            <person name="Paten B."/>
            <person name="O'Brien S.J."/>
            <person name="Koepfli K.P."/>
            <person name="Paten B."/>
            <person name="Antunes A."/>
            <person name="Belov K."/>
            <person name="Bustamante C."/>
            <person name="Castoe T.A."/>
            <person name="Clawson H."/>
            <person name="Crawford A.J."/>
            <person name="Diekhans M."/>
            <person name="Distel D."/>
            <person name="Durbin R."/>
            <person name="Earl D."/>
            <person name="Fujita M.K."/>
            <person name="Gamble T."/>
            <person name="Georges A."/>
            <person name="Gemmell N."/>
            <person name="Gilbert M.T."/>
            <person name="Graves J.M."/>
            <person name="Green R.E."/>
            <person name="Hickey G."/>
            <person name="Jarvis E.D."/>
            <person name="Johnson W."/>
            <person name="Komissarov A."/>
            <person name="Korf I."/>
            <person name="Kuhn R."/>
            <person name="Larkin D.M."/>
            <person name="Lewin H."/>
            <person name="Lopez J.V."/>
            <person name="Ma J."/>
            <person name="Marques-Bonet T."/>
            <person name="Miller W."/>
            <person name="Murphy R."/>
            <person name="Pevzner P."/>
            <person name="Shapiro B."/>
            <person name="Steiner C."/>
            <person name="Tamazian G."/>
            <person name="Venkatesh B."/>
            <person name="Wang J."/>
            <person name="Wayne R."/>
            <person name="Wiley E."/>
            <person name="Yang H."/>
            <person name="Zhang G."/>
            <person name="Haussler D."/>
            <person name="Ryder O."/>
            <person name="O'Brien S.J."/>
        </authorList>
    </citation>
    <scope>NUCLEOTIDE SEQUENCE</scope>
</reference>
<evidence type="ECO:0000259" key="12">
    <source>
        <dbReference type="PROSITE" id="PS50054"/>
    </source>
</evidence>